<evidence type="ECO:0000259" key="7">
    <source>
        <dbReference type="Pfam" id="PF08268"/>
    </source>
</evidence>
<comment type="catalytic activity">
    <reaction evidence="5">
        <text>alpha-D-glucose 1-phosphate + UTP + H(+) = UDP-alpha-D-glucose + diphosphate</text>
        <dbReference type="Rhea" id="RHEA:19889"/>
        <dbReference type="ChEBI" id="CHEBI:15378"/>
        <dbReference type="ChEBI" id="CHEBI:33019"/>
        <dbReference type="ChEBI" id="CHEBI:46398"/>
        <dbReference type="ChEBI" id="CHEBI:58601"/>
        <dbReference type="ChEBI" id="CHEBI:58885"/>
        <dbReference type="EC" id="2.7.7.9"/>
    </reaction>
</comment>
<dbReference type="GO" id="GO:0006011">
    <property type="term" value="P:UDP-alpha-D-glucose metabolic process"/>
    <property type="evidence" value="ECO:0007669"/>
    <property type="project" value="InterPro"/>
</dbReference>
<keyword evidence="4" id="KW-0548">Nucleotidyltransferase</keyword>
<dbReference type="EC" id="2.7.7.9" evidence="2"/>
<keyword evidence="9" id="KW-1185">Reference proteome</keyword>
<evidence type="ECO:0000313" key="8">
    <source>
        <dbReference type="EMBL" id="KAG2246376.1"/>
    </source>
</evidence>
<dbReference type="AlphaFoldDB" id="A0A8X7TMB2"/>
<comment type="caution">
    <text evidence="8">The sequence shown here is derived from an EMBL/GenBank/DDBJ whole genome shotgun (WGS) entry which is preliminary data.</text>
</comment>
<dbReference type="SUPFAM" id="SSF53448">
    <property type="entry name" value="Nucleotide-diphospho-sugar transferases"/>
    <property type="match status" value="1"/>
</dbReference>
<dbReference type="GO" id="GO:0003983">
    <property type="term" value="F:UTP:glucose-1-phosphate uridylyltransferase activity"/>
    <property type="evidence" value="ECO:0007669"/>
    <property type="project" value="UniProtKB-EC"/>
</dbReference>
<comment type="similarity">
    <text evidence="1">Belongs to the UDPGP type 1 family.</text>
</comment>
<proteinExistence type="inferred from homology"/>
<keyword evidence="3" id="KW-0808">Transferase</keyword>
<dbReference type="Pfam" id="PF00646">
    <property type="entry name" value="F-box"/>
    <property type="match status" value="1"/>
</dbReference>
<dbReference type="Proteomes" id="UP000886595">
    <property type="component" value="Unassembled WGS sequence"/>
</dbReference>
<evidence type="ECO:0000259" key="6">
    <source>
        <dbReference type="Pfam" id="PF00646"/>
    </source>
</evidence>
<organism evidence="8 9">
    <name type="scientific">Brassica carinata</name>
    <name type="common">Ethiopian mustard</name>
    <name type="synonym">Abyssinian cabbage</name>
    <dbReference type="NCBI Taxonomy" id="52824"/>
    <lineage>
        <taxon>Eukaryota</taxon>
        <taxon>Viridiplantae</taxon>
        <taxon>Streptophyta</taxon>
        <taxon>Embryophyta</taxon>
        <taxon>Tracheophyta</taxon>
        <taxon>Spermatophyta</taxon>
        <taxon>Magnoliopsida</taxon>
        <taxon>eudicotyledons</taxon>
        <taxon>Gunneridae</taxon>
        <taxon>Pentapetalae</taxon>
        <taxon>rosids</taxon>
        <taxon>malvids</taxon>
        <taxon>Brassicales</taxon>
        <taxon>Brassicaceae</taxon>
        <taxon>Brassiceae</taxon>
        <taxon>Brassica</taxon>
    </lineage>
</organism>
<dbReference type="InterPro" id="IPR029044">
    <property type="entry name" value="Nucleotide-diphossugar_trans"/>
</dbReference>
<dbReference type="Pfam" id="PF08268">
    <property type="entry name" value="FBA_3"/>
    <property type="match status" value="1"/>
</dbReference>
<dbReference type="NCBIfam" id="TIGR01640">
    <property type="entry name" value="F_box_assoc_1"/>
    <property type="match status" value="1"/>
</dbReference>
<protein>
    <recommendedName>
        <fullName evidence="2">UTP--glucose-1-phosphate uridylyltransferase</fullName>
        <ecNumber evidence="2">2.7.7.9</ecNumber>
    </recommendedName>
</protein>
<dbReference type="InterPro" id="IPR002618">
    <property type="entry name" value="UDPGP_fam"/>
</dbReference>
<dbReference type="InterPro" id="IPR016267">
    <property type="entry name" value="UDPGP_trans"/>
</dbReference>
<evidence type="ECO:0000256" key="3">
    <source>
        <dbReference type="ARBA" id="ARBA00022679"/>
    </source>
</evidence>
<feature type="domain" description="F-box associated beta-propeller type 3" evidence="7">
    <location>
        <begin position="234"/>
        <end position="414"/>
    </location>
</feature>
<gene>
    <name evidence="8" type="ORF">Bca52824_086004</name>
</gene>
<dbReference type="InterPro" id="IPR036047">
    <property type="entry name" value="F-box-like_dom_sf"/>
</dbReference>
<sequence>MAVRYEDMDIEDVSEMKDLLDELVVVKLTGCVGSTGSSYPPALVDWFQSLINSGKLYAFVSQGKECVFVADSDNLGAMVDLKILKHVIHNKNEFSIEITPKTSSDVEGETLNVQLSEIAQIPEKFETFNTNNLWVNLMKADKKLVEADAFKMGFISNTKVVDGVKVVQLVETTSNLLLYLLIESPKELQREVFLRMPLKLLGKLVCVSKKWELVISEDKFRQEYFSHSKKRPRLLLMFRPSERRTDLCVQSVYQHEEPLLSSGEQLTRVEGLRYSLSSSLGGLMCCKGPRELSLFNPATKKVRTLPENPMMTLRQQALFGYDEAKEQFKVLCLESGYGQTVQNVFVLTVGDAAWRQIPWNVDFRVVGEEMCYRGVLYFAALVVRPDSEQVITLSLISFSLESEEIVISELPTEEGEESNLGVFDSGTHIIEIPHDDWILATGHRDVHFYGVTRGTKELVYATNLESERSFSVLFYSEETQVIRKFEVFNEFDVEGLESFDITSHRRCIDIRLDHVDSFARTGGRMEKWICFNRC</sequence>
<dbReference type="Gene3D" id="3.90.550.10">
    <property type="entry name" value="Spore Coat Polysaccharide Biosynthesis Protein SpsA, Chain A"/>
    <property type="match status" value="1"/>
</dbReference>
<evidence type="ECO:0000256" key="5">
    <source>
        <dbReference type="ARBA" id="ARBA00048128"/>
    </source>
</evidence>
<dbReference type="InterPro" id="IPR013187">
    <property type="entry name" value="F-box-assoc_dom_typ3"/>
</dbReference>
<name>A0A8X7TMB2_BRACI</name>
<dbReference type="EMBL" id="JAAMPC010000017">
    <property type="protein sequence ID" value="KAG2246376.1"/>
    <property type="molecule type" value="Genomic_DNA"/>
</dbReference>
<dbReference type="InterPro" id="IPR001810">
    <property type="entry name" value="F-box_dom"/>
</dbReference>
<evidence type="ECO:0000256" key="2">
    <source>
        <dbReference type="ARBA" id="ARBA00012415"/>
    </source>
</evidence>
<dbReference type="PANTHER" id="PTHR43511">
    <property type="match status" value="1"/>
</dbReference>
<dbReference type="SUPFAM" id="SSF81383">
    <property type="entry name" value="F-box domain"/>
    <property type="match status" value="1"/>
</dbReference>
<reference evidence="8 9" key="1">
    <citation type="submission" date="2020-02" db="EMBL/GenBank/DDBJ databases">
        <authorList>
            <person name="Ma Q."/>
            <person name="Huang Y."/>
            <person name="Song X."/>
            <person name="Pei D."/>
        </authorList>
    </citation>
    <scope>NUCLEOTIDE SEQUENCE [LARGE SCALE GENOMIC DNA]</scope>
    <source>
        <strain evidence="8">Sxm20200214</strain>
        <tissue evidence="8">Leaf</tissue>
    </source>
</reference>
<dbReference type="OrthoDB" id="932129at2759"/>
<dbReference type="Pfam" id="PF01704">
    <property type="entry name" value="UDPGP"/>
    <property type="match status" value="1"/>
</dbReference>
<evidence type="ECO:0000313" key="9">
    <source>
        <dbReference type="Proteomes" id="UP000886595"/>
    </source>
</evidence>
<feature type="domain" description="F-box" evidence="6">
    <location>
        <begin position="185"/>
        <end position="221"/>
    </location>
</feature>
<evidence type="ECO:0000256" key="4">
    <source>
        <dbReference type="ARBA" id="ARBA00022695"/>
    </source>
</evidence>
<dbReference type="InterPro" id="IPR017451">
    <property type="entry name" value="F-box-assoc_interact_dom"/>
</dbReference>
<accession>A0A8X7TMB2</accession>
<evidence type="ECO:0000256" key="1">
    <source>
        <dbReference type="ARBA" id="ARBA00010401"/>
    </source>
</evidence>